<name>K0JU80_SACES</name>
<dbReference type="Proteomes" id="UP000006281">
    <property type="component" value="Chromosome"/>
</dbReference>
<keyword evidence="3" id="KW-1185">Reference proteome</keyword>
<dbReference type="KEGG" id="sesp:BN6_21590"/>
<organism evidence="2 3">
    <name type="scientific">Saccharothrix espanaensis (strain ATCC 51144 / DSM 44229 / JCM 9112 / NBRC 15066 / NRRL 15764)</name>
    <dbReference type="NCBI Taxonomy" id="1179773"/>
    <lineage>
        <taxon>Bacteria</taxon>
        <taxon>Bacillati</taxon>
        <taxon>Actinomycetota</taxon>
        <taxon>Actinomycetes</taxon>
        <taxon>Pseudonocardiales</taxon>
        <taxon>Pseudonocardiaceae</taxon>
        <taxon>Saccharothrix</taxon>
    </lineage>
</organism>
<evidence type="ECO:0000313" key="3">
    <source>
        <dbReference type="Proteomes" id="UP000006281"/>
    </source>
</evidence>
<dbReference type="EMBL" id="HE804045">
    <property type="protein sequence ID" value="CCH29481.1"/>
    <property type="molecule type" value="Genomic_DNA"/>
</dbReference>
<gene>
    <name evidence="2" type="ordered locus">BN6_21590</name>
</gene>
<feature type="region of interest" description="Disordered" evidence="1">
    <location>
        <begin position="51"/>
        <end position="149"/>
    </location>
</feature>
<evidence type="ECO:0000313" key="2">
    <source>
        <dbReference type="EMBL" id="CCH29481.1"/>
    </source>
</evidence>
<reference evidence="2 3" key="1">
    <citation type="journal article" date="2012" name="BMC Genomics">
        <title>Complete genome sequence of Saccharothrix espanaensis DSM 44229T and comparison to the other completely sequenced Pseudonocardiaceae.</title>
        <authorList>
            <person name="Strobel T."/>
            <person name="Al-Dilaimi A."/>
            <person name="Blom J."/>
            <person name="Gessner A."/>
            <person name="Kalinowski J."/>
            <person name="Luzhetska M."/>
            <person name="Puhler A."/>
            <person name="Szczepanowski R."/>
            <person name="Bechthold A."/>
            <person name="Ruckert C."/>
        </authorList>
    </citation>
    <scope>NUCLEOTIDE SEQUENCE [LARGE SCALE GENOMIC DNA]</scope>
    <source>
        <strain evidence="3">ATCC 51144 / DSM 44229 / JCM 9112 / NBRC 15066 / NRRL 15764</strain>
    </source>
</reference>
<accession>K0JU80</accession>
<protein>
    <submittedName>
        <fullName evidence="2">Uncharacterized protein</fullName>
    </submittedName>
</protein>
<proteinExistence type="predicted"/>
<sequence length="220" mass="25193">MCRSKSHRCRSLGQAAFWLTTRELARLPCEREGLRRGRVRADGAALARHELANHFRQPAGDRHRGRSATRGRGDPAGITLRRHQPVRAHSRRARAARPRTPVELDRHTQAAHRRARADVALGPDPHGPGPPRHRHDHGRHRLPTKEPGGIRKRDYQYRWLRDATPYPSTDSKKHLECQHSSRAIESYSTPRVAFSRARRRDYLTNRYVAGSSLRIASIKP</sequence>
<dbReference type="AlphaFoldDB" id="K0JU80"/>
<feature type="compositionally biased region" description="Basic residues" evidence="1">
    <location>
        <begin position="131"/>
        <end position="142"/>
    </location>
</feature>
<dbReference type="HOGENOM" id="CLU_1255202_0_0_11"/>
<evidence type="ECO:0000256" key="1">
    <source>
        <dbReference type="SAM" id="MobiDB-lite"/>
    </source>
</evidence>
<feature type="compositionally biased region" description="Basic residues" evidence="1">
    <location>
        <begin position="80"/>
        <end position="97"/>
    </location>
</feature>